<evidence type="ECO:0000313" key="6">
    <source>
        <dbReference type="Ensembl" id="ENSLLEP00000029384.1"/>
    </source>
</evidence>
<dbReference type="GO" id="GO:0004602">
    <property type="term" value="F:glutathione peroxidase activity"/>
    <property type="evidence" value="ECO:0007669"/>
    <property type="project" value="TreeGrafter"/>
</dbReference>
<dbReference type="Gene3D" id="1.20.120.550">
    <property type="entry name" value="Membrane associated eicosanoid/glutathione metabolism-like domain"/>
    <property type="match status" value="1"/>
</dbReference>
<dbReference type="InterPro" id="IPR018295">
    <property type="entry name" value="FLAP/GST2/LTC4S_CS"/>
</dbReference>
<feature type="transmembrane region" description="Helical" evidence="5">
    <location>
        <begin position="52"/>
        <end position="74"/>
    </location>
</feature>
<dbReference type="InterPro" id="IPR050997">
    <property type="entry name" value="MAPEG"/>
</dbReference>
<dbReference type="SUPFAM" id="SSF161084">
    <property type="entry name" value="MAPEG domain-like"/>
    <property type="match status" value="1"/>
</dbReference>
<accession>A0A8C5PY43</accession>
<keyword evidence="7" id="KW-1185">Reference proteome</keyword>
<dbReference type="InterPro" id="IPR001129">
    <property type="entry name" value="Membr-assoc_MAPEG"/>
</dbReference>
<dbReference type="GO" id="GO:0019370">
    <property type="term" value="P:leukotriene biosynthetic process"/>
    <property type="evidence" value="ECO:0007669"/>
    <property type="project" value="TreeGrafter"/>
</dbReference>
<dbReference type="GO" id="GO:0004364">
    <property type="term" value="F:glutathione transferase activity"/>
    <property type="evidence" value="ECO:0007669"/>
    <property type="project" value="TreeGrafter"/>
</dbReference>
<sequence>MLQHIVLLGVVTLLGVLEQAYFALQVIAARRKYKISPPTTSGPPEFERVFRAQINCSEYFPMFLAVLWMAGIFFHQGRDIIIDGPYIDYIVFLYTDLYRSF</sequence>
<dbReference type="GO" id="GO:0005635">
    <property type="term" value="C:nuclear envelope"/>
    <property type="evidence" value="ECO:0007669"/>
    <property type="project" value="TreeGrafter"/>
</dbReference>
<evidence type="ECO:0000256" key="2">
    <source>
        <dbReference type="ARBA" id="ARBA00022692"/>
    </source>
</evidence>
<dbReference type="GO" id="GO:0008047">
    <property type="term" value="F:enzyme activator activity"/>
    <property type="evidence" value="ECO:0007669"/>
    <property type="project" value="InterPro"/>
</dbReference>
<dbReference type="Proteomes" id="UP000694569">
    <property type="component" value="Unplaced"/>
</dbReference>
<reference evidence="6" key="2">
    <citation type="submission" date="2025-09" db="UniProtKB">
        <authorList>
            <consortium name="Ensembl"/>
        </authorList>
    </citation>
    <scope>IDENTIFICATION</scope>
</reference>
<dbReference type="Pfam" id="PF01124">
    <property type="entry name" value="MAPEG"/>
    <property type="match status" value="1"/>
</dbReference>
<keyword evidence="4 5" id="KW-0472">Membrane</keyword>
<dbReference type="Ensembl" id="ENSLLET00000030520.1">
    <property type="protein sequence ID" value="ENSLLEP00000029384.1"/>
    <property type="gene ID" value="ENSLLEG00000018550.1"/>
</dbReference>
<evidence type="ECO:0000256" key="3">
    <source>
        <dbReference type="ARBA" id="ARBA00022989"/>
    </source>
</evidence>
<evidence type="ECO:0000313" key="7">
    <source>
        <dbReference type="Proteomes" id="UP000694569"/>
    </source>
</evidence>
<organism evidence="6 7">
    <name type="scientific">Leptobrachium leishanense</name>
    <name type="common">Leishan spiny toad</name>
    <dbReference type="NCBI Taxonomy" id="445787"/>
    <lineage>
        <taxon>Eukaryota</taxon>
        <taxon>Metazoa</taxon>
        <taxon>Chordata</taxon>
        <taxon>Craniata</taxon>
        <taxon>Vertebrata</taxon>
        <taxon>Euteleostomi</taxon>
        <taxon>Amphibia</taxon>
        <taxon>Batrachia</taxon>
        <taxon>Anura</taxon>
        <taxon>Pelobatoidea</taxon>
        <taxon>Megophryidae</taxon>
        <taxon>Leptobrachium</taxon>
    </lineage>
</organism>
<keyword evidence="3 5" id="KW-1133">Transmembrane helix</keyword>
<dbReference type="GO" id="GO:0016020">
    <property type="term" value="C:membrane"/>
    <property type="evidence" value="ECO:0007669"/>
    <property type="project" value="UniProtKB-SubCell"/>
</dbReference>
<reference evidence="6" key="1">
    <citation type="submission" date="2025-08" db="UniProtKB">
        <authorList>
            <consortium name="Ensembl"/>
        </authorList>
    </citation>
    <scope>IDENTIFICATION</scope>
</reference>
<dbReference type="GeneTree" id="ENSGT00940000160738"/>
<comment type="subcellular location">
    <subcellularLocation>
        <location evidence="1">Membrane</location>
        <topology evidence="1">Multi-pass membrane protein</topology>
    </subcellularLocation>
</comment>
<name>A0A8C5PY43_9ANUR</name>
<keyword evidence="2 5" id="KW-0812">Transmembrane</keyword>
<protein>
    <recommendedName>
        <fullName evidence="8">Leukotriene C4 synthase</fullName>
    </recommendedName>
</protein>
<dbReference type="PROSITE" id="PS01297">
    <property type="entry name" value="FLAP_GST2_LTC4S"/>
    <property type="match status" value="1"/>
</dbReference>
<dbReference type="InterPro" id="IPR023352">
    <property type="entry name" value="MAPEG-like_dom_sf"/>
</dbReference>
<evidence type="ECO:0008006" key="8">
    <source>
        <dbReference type="Google" id="ProtNLM"/>
    </source>
</evidence>
<dbReference type="GO" id="GO:0004464">
    <property type="term" value="F:leukotriene-C4 synthase activity"/>
    <property type="evidence" value="ECO:0007669"/>
    <property type="project" value="TreeGrafter"/>
</dbReference>
<evidence type="ECO:0000256" key="4">
    <source>
        <dbReference type="ARBA" id="ARBA00023136"/>
    </source>
</evidence>
<dbReference type="PANTHER" id="PTHR10250">
    <property type="entry name" value="MICROSOMAL GLUTATHIONE S-TRANSFERASE"/>
    <property type="match status" value="1"/>
</dbReference>
<proteinExistence type="predicted"/>
<evidence type="ECO:0000256" key="5">
    <source>
        <dbReference type="SAM" id="Phobius"/>
    </source>
</evidence>
<dbReference type="PANTHER" id="PTHR10250:SF27">
    <property type="entry name" value="LOC100127769 PROTEIN"/>
    <property type="match status" value="1"/>
</dbReference>
<dbReference type="AlphaFoldDB" id="A0A8C5PY43"/>
<evidence type="ECO:0000256" key="1">
    <source>
        <dbReference type="ARBA" id="ARBA00004141"/>
    </source>
</evidence>
<dbReference type="GO" id="GO:0005783">
    <property type="term" value="C:endoplasmic reticulum"/>
    <property type="evidence" value="ECO:0007669"/>
    <property type="project" value="TreeGrafter"/>
</dbReference>